<feature type="domain" description="EAL" evidence="1">
    <location>
        <begin position="1"/>
        <end position="215"/>
    </location>
</feature>
<evidence type="ECO:0000259" key="2">
    <source>
        <dbReference type="PROSITE" id="PS51833"/>
    </source>
</evidence>
<proteinExistence type="predicted"/>
<keyword evidence="4" id="KW-1185">Reference proteome</keyword>
<dbReference type="PIRSF" id="PIRSF003180">
    <property type="entry name" value="DiGMPpdiest_YuxH"/>
    <property type="match status" value="1"/>
</dbReference>
<dbReference type="InterPro" id="IPR014408">
    <property type="entry name" value="dGMP_Pdiesterase_EAL/HD-GYP"/>
</dbReference>
<reference evidence="3 4" key="1">
    <citation type="submission" date="2016-11" db="EMBL/GenBank/DDBJ databases">
        <authorList>
            <person name="Jaros S."/>
            <person name="Januszkiewicz K."/>
            <person name="Wedrychowicz H."/>
        </authorList>
    </citation>
    <scope>NUCLEOTIDE SEQUENCE [LARGE SCALE GENOMIC DNA]</scope>
    <source>
        <strain evidence="3 4">DSM 19980</strain>
    </source>
</reference>
<dbReference type="SMART" id="SM00052">
    <property type="entry name" value="EAL"/>
    <property type="match status" value="1"/>
</dbReference>
<dbReference type="PROSITE" id="PS50883">
    <property type="entry name" value="EAL"/>
    <property type="match status" value="1"/>
</dbReference>
<dbReference type="Gene3D" id="1.10.3210.10">
    <property type="entry name" value="Hypothetical protein af1432"/>
    <property type="match status" value="1"/>
</dbReference>
<evidence type="ECO:0000313" key="4">
    <source>
        <dbReference type="Proteomes" id="UP000184346"/>
    </source>
</evidence>
<accession>A0A1M5B5U7</accession>
<dbReference type="STRING" id="1121942.SAMN02745148_02485"/>
<dbReference type="Pfam" id="PF00563">
    <property type="entry name" value="EAL"/>
    <property type="match status" value="1"/>
</dbReference>
<sequence>MHALNESANMTVLFARQPIYDRELLQAGCELLFRPCAGVDALVEPFDGDLATQQVMLSAFTESNIREVCENTPAFINFTANTLKAEIPFSASEMVIEILETVEIDEEIMAAIRRCREQGYSVALDDYRLKNADHPLLPLADIVKLDYPHYSADEMLQVVTLLKRRHPHLTILAEKVETYEEFLNCHQAGCDLFQGYFLARPAPVEGLRIPHNRLAILRLLAELNRDDASLRELTDAIRQDPFMSVRLMKMVNSAYYHRTEDITSVQMAVTLLGQRRIRNLASMLALSKLDDKPHALQKLALARGYLCEELATNLVSSSASGFTVGLFSCLDAFFDHPLKAVLKELPLHASIKQAILEHRGPLGLVLATAQHLERGELEAIDWTALGEQGLTPELVSHAQQQAIGLANMHL</sequence>
<dbReference type="InterPro" id="IPR001633">
    <property type="entry name" value="EAL_dom"/>
</dbReference>
<dbReference type="Pfam" id="PF08668">
    <property type="entry name" value="HDOD"/>
    <property type="match status" value="1"/>
</dbReference>
<name>A0A1M5B5U7_9GAMM</name>
<dbReference type="EMBL" id="FQUJ01000010">
    <property type="protein sequence ID" value="SHF37859.1"/>
    <property type="molecule type" value="Genomic_DNA"/>
</dbReference>
<organism evidence="3 4">
    <name type="scientific">Modicisalibacter ilicicola DSM 19980</name>
    <dbReference type="NCBI Taxonomy" id="1121942"/>
    <lineage>
        <taxon>Bacteria</taxon>
        <taxon>Pseudomonadati</taxon>
        <taxon>Pseudomonadota</taxon>
        <taxon>Gammaproteobacteria</taxon>
        <taxon>Oceanospirillales</taxon>
        <taxon>Halomonadaceae</taxon>
        <taxon>Modicisalibacter</taxon>
    </lineage>
</organism>
<dbReference type="PROSITE" id="PS51833">
    <property type="entry name" value="HDOD"/>
    <property type="match status" value="1"/>
</dbReference>
<evidence type="ECO:0000259" key="1">
    <source>
        <dbReference type="PROSITE" id="PS50883"/>
    </source>
</evidence>
<gene>
    <name evidence="3" type="ORF">SAMN02745148_02485</name>
</gene>
<dbReference type="Gene3D" id="3.20.20.450">
    <property type="entry name" value="EAL domain"/>
    <property type="match status" value="1"/>
</dbReference>
<dbReference type="AlphaFoldDB" id="A0A1M5B5U7"/>
<dbReference type="InterPro" id="IPR035919">
    <property type="entry name" value="EAL_sf"/>
</dbReference>
<evidence type="ECO:0000313" key="3">
    <source>
        <dbReference type="EMBL" id="SHF37859.1"/>
    </source>
</evidence>
<dbReference type="SUPFAM" id="SSF141868">
    <property type="entry name" value="EAL domain-like"/>
    <property type="match status" value="1"/>
</dbReference>
<dbReference type="Proteomes" id="UP000184346">
    <property type="component" value="Unassembled WGS sequence"/>
</dbReference>
<feature type="domain" description="HDOD" evidence="2">
    <location>
        <begin position="209"/>
        <end position="398"/>
    </location>
</feature>
<dbReference type="SUPFAM" id="SSF109604">
    <property type="entry name" value="HD-domain/PDEase-like"/>
    <property type="match status" value="1"/>
</dbReference>
<dbReference type="InterPro" id="IPR052340">
    <property type="entry name" value="RNase_Y/CdgJ"/>
</dbReference>
<dbReference type="PANTHER" id="PTHR33525">
    <property type="match status" value="1"/>
</dbReference>
<protein>
    <submittedName>
        <fullName evidence="3">EAL and modified HD-GYP domain-containing signal transduction protein</fullName>
    </submittedName>
</protein>
<dbReference type="PANTHER" id="PTHR33525:SF4">
    <property type="entry name" value="CYCLIC DI-GMP PHOSPHODIESTERASE CDGJ"/>
    <property type="match status" value="1"/>
</dbReference>
<dbReference type="InterPro" id="IPR013976">
    <property type="entry name" value="HDOD"/>
</dbReference>
<dbReference type="OrthoDB" id="9804751at2"/>